<dbReference type="SMART" id="SM00028">
    <property type="entry name" value="TPR"/>
    <property type="match status" value="12"/>
</dbReference>
<proteinExistence type="predicted"/>
<dbReference type="InterPro" id="IPR011990">
    <property type="entry name" value="TPR-like_helical_dom_sf"/>
</dbReference>
<sequence length="1309" mass="147704">MAAKLRRDDYSVGWICAIPIEIEAARKALDKIHPKLTIPHGDENCYEFGEINGHNVVISWLPRAKYGLTNAAIVATRMRTTFTRLRFGLMVGVGGGAPSSSNDIRLGDLVISQPTDRSGGVIQYDFGKAIENGEFKMIGSLNAPPAVLLSGVSAMTAMDQVKLGRRISDAARVIENKEQEEGSGRFSHPGQDSDRLFRGNYLHVPGEEGQRDTCDACDASNVIIRPKRQYSHPHIYYGVIASGNQVMKDGVKRDKISTETGALCFEMEAAGLMDNFPCLVIRGICDYSDGHKNKRWQPYAALVAAVYAKELLLQIPAASKDETEVSAGQKIIKEINFVVPLRIPFPRNPTFVGRKEKLREIHEYFTRTKSIGIPRIFALTGTGGMGKTQIAIEYAYQHYGADYTGVFWVSAVNEDTTRTSFIDIMQCIVEEQARIMWPESTPDYEIVSLKLGIPGLVDSRGKVTADSETISNIQSALFRWLQLPSNNKWLLIFDNADDLEDVDLQKYIPNHGGGAILITSRRPEFSHGAEQTDLGGLDKESAIELLLSLTHIPDSREAVENELIALVEKLGFMPLAISHAGCFIRQTKVSLGGYLLHYDTAFMDAQARKPRFGWNYRSDTASTTWEISFSKIEEQNKEAALLLLICSYLNYEEISEDLWEDEQLDKIEFENRITLLASYSLVKVVSLRAFSIHPVVHSWARERLQQSEKLPVLKNVLTILGKASQRQSKLRQSSKWDAREERRIASHLGYLHRYFEPSFSEIFLHDERAGNKYLFFAFGNMALVFKNQGKYDEAMQWYERALSGKENTLGKDHPSILNTVNNMASVFKNQGKYDEAMQWYERALAGKEKALGKDHPSTLDTVNNMAIVFKKQGKYDEAMQWYERALADYEKTLGKDHLSTLNTVNNMAIVFDKQGKYDEAMQWYERALAGKEKTLGKDHPSTLDIVNNMAIVFDKQGKYDEAMQWHERALAGKEKTLGKDHPSMLDTVHNMALVFDKQGKYDEAMQWYECALAGKEKALGKDHPSTLNTVNNIALVFKNQGKYDEAMQWYERALAGKEKTLGKDHPSILDTVHNMASVFDNQGKYDEAMQWYERALAGKEKTLGKDHPSILDTVDNMAIVFDNQGKYDEAMQWCERALAGKEKALGKDHPSTLDTVNNMAIFFDKQGKYDEAMQWYERALAGSEKTLGKDHPSTLNTVNNIALVFKNQGKYDEAMQWYERALSGKEKALGKNHPSTLNTVNNMAIVFKKQGKYDEAMQWYERALAGKEKALGKNHPSTLDTAKRLRILAEQTSAPNQPRKRRHITCTIA</sequence>
<dbReference type="InterPro" id="IPR019734">
    <property type="entry name" value="TPR_rpt"/>
</dbReference>
<evidence type="ECO:0000256" key="1">
    <source>
        <dbReference type="PROSITE-ProRule" id="PRU00339"/>
    </source>
</evidence>
<dbReference type="RefSeq" id="XP_067489544.1">
    <property type="nucleotide sequence ID" value="XM_067635076.1"/>
</dbReference>
<feature type="repeat" description="TPR" evidence="1">
    <location>
        <begin position="817"/>
        <end position="850"/>
    </location>
</feature>
<dbReference type="PANTHER" id="PTHR46082:SF6">
    <property type="entry name" value="AAA+ ATPASE DOMAIN-CONTAINING PROTEIN-RELATED"/>
    <property type="match status" value="1"/>
</dbReference>
<dbReference type="GeneID" id="93588078"/>
<dbReference type="InterPro" id="IPR027417">
    <property type="entry name" value="P-loop_NTPase"/>
</dbReference>
<dbReference type="Proteomes" id="UP000283090">
    <property type="component" value="Unassembled WGS sequence"/>
</dbReference>
<dbReference type="Pfam" id="PF13424">
    <property type="entry name" value="TPR_12"/>
    <property type="match status" value="6"/>
</dbReference>
<feature type="repeat" description="TPR" evidence="1">
    <location>
        <begin position="859"/>
        <end position="892"/>
    </location>
</feature>
<evidence type="ECO:0000313" key="3">
    <source>
        <dbReference type="Proteomes" id="UP000283090"/>
    </source>
</evidence>
<dbReference type="PRINTS" id="PR00381">
    <property type="entry name" value="KINESINLIGHT"/>
</dbReference>
<dbReference type="PANTHER" id="PTHR46082">
    <property type="entry name" value="ATP/GTP-BINDING PROTEIN-RELATED"/>
    <property type="match status" value="1"/>
</dbReference>
<keyword evidence="1" id="KW-0802">TPR repeat</keyword>
<dbReference type="SUPFAM" id="SSF53167">
    <property type="entry name" value="Purine and uridine phosphorylases"/>
    <property type="match status" value="1"/>
</dbReference>
<dbReference type="Gene3D" id="1.25.40.10">
    <property type="entry name" value="Tetratricopeptide repeat domain"/>
    <property type="match status" value="3"/>
</dbReference>
<comment type="caution">
    <text evidence="2">The sequence shown here is derived from an EMBL/GenBank/DDBJ whole genome shotgun (WGS) entry which is preliminary data.</text>
</comment>
<dbReference type="STRING" id="97331.A0A436ZYH8"/>
<dbReference type="Gene3D" id="3.40.50.1580">
    <property type="entry name" value="Nucleoside phosphorylase domain"/>
    <property type="match status" value="1"/>
</dbReference>
<dbReference type="PROSITE" id="PS50005">
    <property type="entry name" value="TPR"/>
    <property type="match status" value="9"/>
</dbReference>
<feature type="repeat" description="TPR" evidence="1">
    <location>
        <begin position="1027"/>
        <end position="1060"/>
    </location>
</feature>
<dbReference type="OrthoDB" id="1658288at2759"/>
<dbReference type="EMBL" id="SAEB01000007">
    <property type="protein sequence ID" value="RVD84000.1"/>
    <property type="molecule type" value="Genomic_DNA"/>
</dbReference>
<protein>
    <submittedName>
        <fullName evidence="2">Uncharacterized protein</fullName>
    </submittedName>
</protein>
<dbReference type="SUPFAM" id="SSF48452">
    <property type="entry name" value="TPR-like"/>
    <property type="match status" value="1"/>
</dbReference>
<dbReference type="GO" id="GO:0009116">
    <property type="term" value="P:nucleoside metabolic process"/>
    <property type="evidence" value="ECO:0007669"/>
    <property type="project" value="InterPro"/>
</dbReference>
<name>A0A436ZYH8_ARTFL</name>
<dbReference type="Gene3D" id="3.40.50.300">
    <property type="entry name" value="P-loop containing nucleotide triphosphate hydrolases"/>
    <property type="match status" value="1"/>
</dbReference>
<feature type="repeat" description="TPR" evidence="1">
    <location>
        <begin position="1069"/>
        <end position="1102"/>
    </location>
</feature>
<feature type="repeat" description="TPR" evidence="1">
    <location>
        <begin position="1153"/>
        <end position="1186"/>
    </location>
</feature>
<feature type="repeat" description="TPR" evidence="1">
    <location>
        <begin position="1195"/>
        <end position="1228"/>
    </location>
</feature>
<feature type="repeat" description="TPR" evidence="1">
    <location>
        <begin position="901"/>
        <end position="934"/>
    </location>
</feature>
<accession>A0A436ZYH8</accession>
<dbReference type="VEuPathDB" id="FungiDB:DFL_005767"/>
<organism evidence="2 3">
    <name type="scientific">Arthrobotrys flagrans</name>
    <name type="common">Nematode-trapping fungus</name>
    <name type="synonym">Trichothecium flagrans</name>
    <dbReference type="NCBI Taxonomy" id="97331"/>
    <lineage>
        <taxon>Eukaryota</taxon>
        <taxon>Fungi</taxon>
        <taxon>Dikarya</taxon>
        <taxon>Ascomycota</taxon>
        <taxon>Pezizomycotina</taxon>
        <taxon>Orbiliomycetes</taxon>
        <taxon>Orbiliales</taxon>
        <taxon>Orbiliaceae</taxon>
        <taxon>Arthrobotrys</taxon>
    </lineage>
</organism>
<gene>
    <name evidence="2" type="ORF">DFL_005767</name>
</gene>
<feature type="repeat" description="TPR" evidence="1">
    <location>
        <begin position="775"/>
        <end position="808"/>
    </location>
</feature>
<evidence type="ECO:0000313" key="2">
    <source>
        <dbReference type="EMBL" id="RVD84000.1"/>
    </source>
</evidence>
<dbReference type="InterPro" id="IPR053137">
    <property type="entry name" value="NLR-like"/>
</dbReference>
<feature type="repeat" description="TPR" evidence="1">
    <location>
        <begin position="1237"/>
        <end position="1270"/>
    </location>
</feature>
<dbReference type="InterPro" id="IPR035994">
    <property type="entry name" value="Nucleoside_phosphorylase_sf"/>
</dbReference>
<reference evidence="2 3" key="1">
    <citation type="submission" date="2019-01" db="EMBL/GenBank/DDBJ databases">
        <title>Intercellular communication is required for trap formation in the nematode-trapping fungus Duddingtonia flagrans.</title>
        <authorList>
            <person name="Youssar L."/>
            <person name="Wernet V."/>
            <person name="Hensel N."/>
            <person name="Hildebrandt H.-G."/>
            <person name="Fischer R."/>
        </authorList>
    </citation>
    <scope>NUCLEOTIDE SEQUENCE [LARGE SCALE GENOMIC DNA]</scope>
    <source>
        <strain evidence="2 3">CBS H-5679</strain>
    </source>
</reference>
<dbReference type="SUPFAM" id="SSF52540">
    <property type="entry name" value="P-loop containing nucleoside triphosphate hydrolases"/>
    <property type="match status" value="1"/>
</dbReference>
<keyword evidence="3" id="KW-1185">Reference proteome</keyword>
<dbReference type="GO" id="GO:0003824">
    <property type="term" value="F:catalytic activity"/>
    <property type="evidence" value="ECO:0007669"/>
    <property type="project" value="InterPro"/>
</dbReference>